<dbReference type="Proteomes" id="UP000199658">
    <property type="component" value="Unassembled WGS sequence"/>
</dbReference>
<accession>A0A1I6G8C7</accession>
<sequence>MLRTIALTLTLLSGLPLAAETVTILSTRSWVEPDEGRPFFRLTTPDWTSELRETEDENTGLIVLAPADGRWRHESTFELEAGKLPYLSSVEEVIHCDETTVVLSTELIFGGPTSAIMYERYRFDFETGELLGHAFDELSRDVGGLLPAASVVAVMFPDC</sequence>
<keyword evidence="3" id="KW-1185">Reference proteome</keyword>
<reference evidence="3" key="1">
    <citation type="submission" date="2016-10" db="EMBL/GenBank/DDBJ databases">
        <authorList>
            <person name="Varghese N."/>
            <person name="Submissions S."/>
        </authorList>
    </citation>
    <scope>NUCLEOTIDE SEQUENCE [LARGE SCALE GENOMIC DNA]</scope>
    <source>
        <strain evidence="3">DSM 26921</strain>
    </source>
</reference>
<evidence type="ECO:0000313" key="2">
    <source>
        <dbReference type="EMBL" id="SFR38456.1"/>
    </source>
</evidence>
<protein>
    <submittedName>
        <fullName evidence="2">Uncharacterized protein</fullName>
    </submittedName>
</protein>
<dbReference type="STRING" id="670154.SAMN04488002_1053"/>
<dbReference type="RefSeq" id="WP_090213382.1">
    <property type="nucleotide sequence ID" value="NZ_FOYO01000001.1"/>
</dbReference>
<feature type="signal peptide" evidence="1">
    <location>
        <begin position="1"/>
        <end position="18"/>
    </location>
</feature>
<keyword evidence="1" id="KW-0732">Signal</keyword>
<evidence type="ECO:0000313" key="3">
    <source>
        <dbReference type="Proteomes" id="UP000199658"/>
    </source>
</evidence>
<dbReference type="AlphaFoldDB" id="A0A1I6G8C7"/>
<evidence type="ECO:0000256" key="1">
    <source>
        <dbReference type="SAM" id="SignalP"/>
    </source>
</evidence>
<dbReference type="EMBL" id="FOYO01000001">
    <property type="protein sequence ID" value="SFR38456.1"/>
    <property type="molecule type" value="Genomic_DNA"/>
</dbReference>
<proteinExistence type="predicted"/>
<gene>
    <name evidence="2" type="ORF">SAMN04488002_1053</name>
</gene>
<feature type="chain" id="PRO_5011682326" evidence="1">
    <location>
        <begin position="19"/>
        <end position="159"/>
    </location>
</feature>
<organism evidence="2 3">
    <name type="scientific">Litoreibacter janthinus</name>
    <dbReference type="NCBI Taxonomy" id="670154"/>
    <lineage>
        <taxon>Bacteria</taxon>
        <taxon>Pseudomonadati</taxon>
        <taxon>Pseudomonadota</taxon>
        <taxon>Alphaproteobacteria</taxon>
        <taxon>Rhodobacterales</taxon>
        <taxon>Roseobacteraceae</taxon>
        <taxon>Litoreibacter</taxon>
    </lineage>
</organism>
<name>A0A1I6G8C7_9RHOB</name>